<dbReference type="EMBL" id="JADINA010000033">
    <property type="protein sequence ID" value="MBO8426725.1"/>
    <property type="molecule type" value="Genomic_DNA"/>
</dbReference>
<gene>
    <name evidence="6" type="ORF">IAC61_05375</name>
</gene>
<feature type="domain" description="LD-carboxypeptidase C-terminal" evidence="5">
    <location>
        <begin position="203"/>
        <end position="323"/>
    </location>
</feature>
<dbReference type="Pfam" id="PF02016">
    <property type="entry name" value="Peptidase_S66"/>
    <property type="match status" value="1"/>
</dbReference>
<feature type="active site" description="Charge relay system" evidence="3">
    <location>
        <position position="308"/>
    </location>
</feature>
<name>A0A9D9GTJ6_9FIRM</name>
<evidence type="ECO:0000259" key="5">
    <source>
        <dbReference type="Pfam" id="PF17676"/>
    </source>
</evidence>
<dbReference type="PIRSF" id="PIRSF028757">
    <property type="entry name" value="LD-carboxypeptidase"/>
    <property type="match status" value="1"/>
</dbReference>
<evidence type="ECO:0000313" key="6">
    <source>
        <dbReference type="EMBL" id="MBO8426725.1"/>
    </source>
</evidence>
<dbReference type="SUPFAM" id="SSF52317">
    <property type="entry name" value="Class I glutamine amidotransferase-like"/>
    <property type="match status" value="1"/>
</dbReference>
<dbReference type="InterPro" id="IPR027461">
    <property type="entry name" value="Carboxypeptidase_A_C_sf"/>
</dbReference>
<dbReference type="GO" id="GO:0016787">
    <property type="term" value="F:hydrolase activity"/>
    <property type="evidence" value="ECO:0007669"/>
    <property type="project" value="UniProtKB-KW"/>
</dbReference>
<keyword evidence="2" id="KW-0378">Hydrolase</keyword>
<comment type="similarity">
    <text evidence="1">Belongs to the peptidase S66 family.</text>
</comment>
<feature type="domain" description="LD-carboxypeptidase N-terminal" evidence="4">
    <location>
        <begin position="14"/>
        <end position="136"/>
    </location>
</feature>
<proteinExistence type="inferred from homology"/>
<dbReference type="InterPro" id="IPR003507">
    <property type="entry name" value="S66_fam"/>
</dbReference>
<dbReference type="Pfam" id="PF17676">
    <property type="entry name" value="Peptidase_S66C"/>
    <property type="match status" value="1"/>
</dbReference>
<feature type="active site" description="Charge relay system" evidence="3">
    <location>
        <position position="240"/>
    </location>
</feature>
<evidence type="ECO:0000256" key="2">
    <source>
        <dbReference type="ARBA" id="ARBA00022801"/>
    </source>
</evidence>
<dbReference type="Gene3D" id="3.40.50.10740">
    <property type="entry name" value="Class I glutamine amidotransferase-like"/>
    <property type="match status" value="1"/>
</dbReference>
<protein>
    <submittedName>
        <fullName evidence="6">LD-carboxypeptidase</fullName>
    </submittedName>
</protein>
<dbReference type="Proteomes" id="UP000823634">
    <property type="component" value="Unassembled WGS sequence"/>
</dbReference>
<comment type="caution">
    <text evidence="6">The sequence shown here is derived from an EMBL/GenBank/DDBJ whole genome shotgun (WGS) entry which is preliminary data.</text>
</comment>
<dbReference type="InterPro" id="IPR040449">
    <property type="entry name" value="Peptidase_S66_N"/>
</dbReference>
<feature type="active site" description="Nucleophile" evidence="3">
    <location>
        <position position="116"/>
    </location>
</feature>
<evidence type="ECO:0000259" key="4">
    <source>
        <dbReference type="Pfam" id="PF02016"/>
    </source>
</evidence>
<dbReference type="Gene3D" id="3.50.30.60">
    <property type="entry name" value="LD-carboxypeptidase A C-terminal domain-like"/>
    <property type="match status" value="1"/>
</dbReference>
<dbReference type="SUPFAM" id="SSF141986">
    <property type="entry name" value="LD-carboxypeptidase A C-terminal domain-like"/>
    <property type="match status" value="1"/>
</dbReference>
<dbReference type="InterPro" id="IPR029062">
    <property type="entry name" value="Class_I_gatase-like"/>
</dbReference>
<evidence type="ECO:0000256" key="3">
    <source>
        <dbReference type="PIRSR" id="PIRSR028757-1"/>
    </source>
</evidence>
<reference evidence="6" key="1">
    <citation type="submission" date="2020-10" db="EMBL/GenBank/DDBJ databases">
        <authorList>
            <person name="Gilroy R."/>
        </authorList>
    </citation>
    <scope>NUCLEOTIDE SEQUENCE</scope>
    <source>
        <strain evidence="6">17113</strain>
    </source>
</reference>
<dbReference type="InterPro" id="IPR027478">
    <property type="entry name" value="LdcA_N"/>
</dbReference>
<dbReference type="AlphaFoldDB" id="A0A9D9GTJ6"/>
<evidence type="ECO:0000313" key="7">
    <source>
        <dbReference type="Proteomes" id="UP000823634"/>
    </source>
</evidence>
<reference evidence="6" key="2">
    <citation type="journal article" date="2021" name="PeerJ">
        <title>Extensive microbial diversity within the chicken gut microbiome revealed by metagenomics and culture.</title>
        <authorList>
            <person name="Gilroy R."/>
            <person name="Ravi A."/>
            <person name="Getino M."/>
            <person name="Pursley I."/>
            <person name="Horton D.L."/>
            <person name="Alikhan N.F."/>
            <person name="Baker D."/>
            <person name="Gharbi K."/>
            <person name="Hall N."/>
            <person name="Watson M."/>
            <person name="Adriaenssens E.M."/>
            <person name="Foster-Nyarko E."/>
            <person name="Jarju S."/>
            <person name="Secka A."/>
            <person name="Antonio M."/>
            <person name="Oren A."/>
            <person name="Chaudhuri R.R."/>
            <person name="La Ragione R."/>
            <person name="Hildebrand F."/>
            <person name="Pallen M.J."/>
        </authorList>
    </citation>
    <scope>NUCLEOTIDE SEQUENCE</scope>
    <source>
        <strain evidence="6">17113</strain>
    </source>
</reference>
<dbReference type="CDD" id="cd07062">
    <property type="entry name" value="Peptidase_S66_mccF_like"/>
    <property type="match status" value="1"/>
</dbReference>
<evidence type="ECO:0000256" key="1">
    <source>
        <dbReference type="ARBA" id="ARBA00010233"/>
    </source>
</evidence>
<dbReference type="PANTHER" id="PTHR30237">
    <property type="entry name" value="MURAMOYLTETRAPEPTIDE CARBOXYPEPTIDASE"/>
    <property type="match status" value="1"/>
</dbReference>
<sequence>MIKTPPKLAPGSTIALIAPSFGVNIEPYFSRLEQAIRNLTKLGYKIKTGPNVYLGDGEVASASPKARAKEFMDAYLDDEVNLILSVGGGELMNEMLPYVDFSLIGQSAPKWFMGFSDNTNLCFLIPILSGVKTIYGPNAPSFCEYPLRLNQLDAIKLLQGEANSILGYPKWSFGNKPEDPYLKKTSYRKISKIEGFNYDGPRQGTLIGGCLDCLLTLVGTRFDGFASFSDEHKGIIFYLESCDLNPISFRRGLWQLREALYFQSAKLIMFGRPLHWGERMFGVSFKQAAKSVLGDLGIPLLFDCPLGHLPPSMPMVNGAKARVSYEGDLLRIDYLDM</sequence>
<accession>A0A9D9GTJ6</accession>
<organism evidence="6 7">
    <name type="scientific">Candidatus Alloenteromonas pullistercoris</name>
    <dbReference type="NCBI Taxonomy" id="2840785"/>
    <lineage>
        <taxon>Bacteria</taxon>
        <taxon>Bacillati</taxon>
        <taxon>Bacillota</taxon>
        <taxon>Bacillota incertae sedis</taxon>
        <taxon>Candidatus Alloenteromonas</taxon>
    </lineage>
</organism>
<dbReference type="InterPro" id="IPR040921">
    <property type="entry name" value="Peptidase_S66C"/>
</dbReference>